<dbReference type="SMART" id="SM00448">
    <property type="entry name" value="REC"/>
    <property type="match status" value="1"/>
</dbReference>
<dbReference type="STRING" id="1618023.UH38_00665"/>
<dbReference type="Pfam" id="PF00989">
    <property type="entry name" value="PAS"/>
    <property type="match status" value="1"/>
</dbReference>
<keyword evidence="1 2" id="KW-0597">Phosphoprotein</keyword>
<dbReference type="SUPFAM" id="SSF55785">
    <property type="entry name" value="PYP-like sensor domain (PAS domain)"/>
    <property type="match status" value="1"/>
</dbReference>
<dbReference type="NCBIfam" id="TIGR00229">
    <property type="entry name" value="sensory_box"/>
    <property type="match status" value="1"/>
</dbReference>
<dbReference type="InterPro" id="IPR000014">
    <property type="entry name" value="PAS"/>
</dbReference>
<sequence>MSDDSVRLHFQVIRQRITALQREDAEAWREIDATLEDLQVICEQMQTNLEATEVIQDNLLYYRDLFASCPIAYLVTNTDGVILEANRAIARLLNIPECYLVGNPLAMYVAEGDRSTFVTQLNQLDQSRGSQVWQMNLCPRDGQAFASQWHIAIARNLDGLIESLRIGVYKLSPSQQVVSPIQPSESRFAPLAGQQSLETIPKEGRIPLSPLPHSLDCLRVLVVDDEADIREFITTVFESYGIDVKTVASAAAALEELEQFHPDVLVSDIRMPGVDGYSLIRRIRALEAGQGGHIPAVALTAYLDEDREKALLAGYEAHLHKLTPPTKWIEMVSQLVGQASDSDRDKQV</sequence>
<dbReference type="Proteomes" id="UP000032452">
    <property type="component" value="Unassembled WGS sequence"/>
</dbReference>
<name>A0A0D9A1K1_9CYAN</name>
<keyword evidence="5" id="KW-1185">Reference proteome</keyword>
<reference evidence="4 5" key="1">
    <citation type="submission" date="2015-02" db="EMBL/GenBank/DDBJ databases">
        <title>Draft genome of a novel marine cyanobacterium (Chroococcales) isolated from South Atlantic Ocean.</title>
        <authorList>
            <person name="Rigonato J."/>
            <person name="Alvarenga D.O."/>
            <person name="Branco L.H."/>
            <person name="Varani A.M."/>
            <person name="Brandini F.P."/>
            <person name="Fiore M.F."/>
        </authorList>
    </citation>
    <scope>NUCLEOTIDE SEQUENCE [LARGE SCALE GENOMIC DNA]</scope>
    <source>
        <strain evidence="4 5">CENA595</strain>
    </source>
</reference>
<dbReference type="OrthoDB" id="511602at2"/>
<dbReference type="SUPFAM" id="SSF52172">
    <property type="entry name" value="CheY-like"/>
    <property type="match status" value="1"/>
</dbReference>
<dbReference type="PROSITE" id="PS50110">
    <property type="entry name" value="RESPONSE_REGULATORY"/>
    <property type="match status" value="1"/>
</dbReference>
<feature type="domain" description="Response regulatory" evidence="3">
    <location>
        <begin position="219"/>
        <end position="336"/>
    </location>
</feature>
<feature type="modified residue" description="4-aspartylphosphate" evidence="2">
    <location>
        <position position="268"/>
    </location>
</feature>
<evidence type="ECO:0000313" key="4">
    <source>
        <dbReference type="EMBL" id="KJH73336.1"/>
    </source>
</evidence>
<evidence type="ECO:0000313" key="5">
    <source>
        <dbReference type="Proteomes" id="UP000032452"/>
    </source>
</evidence>
<dbReference type="PATRIC" id="fig|1618023.3.peg.1355"/>
<protein>
    <submittedName>
        <fullName evidence="4">PAS/PAC sensor protein</fullName>
    </submittedName>
</protein>
<dbReference type="RefSeq" id="WP_045052675.1">
    <property type="nucleotide sequence ID" value="NZ_CAWMDP010000017.1"/>
</dbReference>
<dbReference type="GO" id="GO:0000160">
    <property type="term" value="P:phosphorelay signal transduction system"/>
    <property type="evidence" value="ECO:0007669"/>
    <property type="project" value="InterPro"/>
</dbReference>
<dbReference type="InterPro" id="IPR035965">
    <property type="entry name" value="PAS-like_dom_sf"/>
</dbReference>
<dbReference type="AlphaFoldDB" id="A0A0D9A1K1"/>
<dbReference type="CDD" id="cd00130">
    <property type="entry name" value="PAS"/>
    <property type="match status" value="1"/>
</dbReference>
<comment type="caution">
    <text evidence="4">The sequence shown here is derived from an EMBL/GenBank/DDBJ whole genome shotgun (WGS) entry which is preliminary data.</text>
</comment>
<proteinExistence type="predicted"/>
<dbReference type="EMBL" id="JYON01000001">
    <property type="protein sequence ID" value="KJH73336.1"/>
    <property type="molecule type" value="Genomic_DNA"/>
</dbReference>
<dbReference type="Gene3D" id="3.40.50.2300">
    <property type="match status" value="1"/>
</dbReference>
<accession>A0A0D9A1K1</accession>
<dbReference type="InterPro" id="IPR001789">
    <property type="entry name" value="Sig_transdc_resp-reg_receiver"/>
</dbReference>
<dbReference type="SMART" id="SM00091">
    <property type="entry name" value="PAS"/>
    <property type="match status" value="1"/>
</dbReference>
<dbReference type="PANTHER" id="PTHR44591:SF3">
    <property type="entry name" value="RESPONSE REGULATORY DOMAIN-CONTAINING PROTEIN"/>
    <property type="match status" value="1"/>
</dbReference>
<dbReference type="Gene3D" id="3.30.450.20">
    <property type="entry name" value="PAS domain"/>
    <property type="match status" value="1"/>
</dbReference>
<evidence type="ECO:0000259" key="3">
    <source>
        <dbReference type="PROSITE" id="PS50110"/>
    </source>
</evidence>
<dbReference type="InterPro" id="IPR013767">
    <property type="entry name" value="PAS_fold"/>
</dbReference>
<dbReference type="GO" id="GO:0006355">
    <property type="term" value="P:regulation of DNA-templated transcription"/>
    <property type="evidence" value="ECO:0007669"/>
    <property type="project" value="InterPro"/>
</dbReference>
<evidence type="ECO:0000256" key="2">
    <source>
        <dbReference type="PROSITE-ProRule" id="PRU00169"/>
    </source>
</evidence>
<dbReference type="InterPro" id="IPR050595">
    <property type="entry name" value="Bact_response_regulator"/>
</dbReference>
<dbReference type="Pfam" id="PF00072">
    <property type="entry name" value="Response_reg"/>
    <property type="match status" value="1"/>
</dbReference>
<dbReference type="InterPro" id="IPR011006">
    <property type="entry name" value="CheY-like_superfamily"/>
</dbReference>
<evidence type="ECO:0000256" key="1">
    <source>
        <dbReference type="ARBA" id="ARBA00022553"/>
    </source>
</evidence>
<organism evidence="4 5">
    <name type="scientific">Aliterella atlantica CENA595</name>
    <dbReference type="NCBI Taxonomy" id="1618023"/>
    <lineage>
        <taxon>Bacteria</taxon>
        <taxon>Bacillati</taxon>
        <taxon>Cyanobacteriota</taxon>
        <taxon>Cyanophyceae</taxon>
        <taxon>Chroococcidiopsidales</taxon>
        <taxon>Aliterellaceae</taxon>
        <taxon>Aliterella</taxon>
    </lineage>
</organism>
<gene>
    <name evidence="4" type="ORF">UH38_00665</name>
</gene>
<dbReference type="PANTHER" id="PTHR44591">
    <property type="entry name" value="STRESS RESPONSE REGULATOR PROTEIN 1"/>
    <property type="match status" value="1"/>
</dbReference>